<sequence length="239" mass="26817">MTKAPSIAEGAFFTINSVTSYGCPMKKTLSISICLIISVMMIGCGLRSSEVLTVPLADLSDDIVKLHRSRSKDGVPVNMDYQHPHEFGEETIRSEVDLLVVMEHKWGNYGMGSKWVSRPVFTQAARERLVPALAVAFEGATRSDKIVFDAPGRGGRPTNGEVYLKDDKLVWVFKEIDGLRWVGENPFRLDSKDWRIEEKVGMFVRKDSHLQVMKVVRDLSMEPQVAAETFQERVAPSRA</sequence>
<dbReference type="EMBL" id="BARS01049292">
    <property type="protein sequence ID" value="GAG31366.1"/>
    <property type="molecule type" value="Genomic_DNA"/>
</dbReference>
<dbReference type="AlphaFoldDB" id="X0Y3B0"/>
<organism evidence="1">
    <name type="scientific">marine sediment metagenome</name>
    <dbReference type="NCBI Taxonomy" id="412755"/>
    <lineage>
        <taxon>unclassified sequences</taxon>
        <taxon>metagenomes</taxon>
        <taxon>ecological metagenomes</taxon>
    </lineage>
</organism>
<evidence type="ECO:0000313" key="1">
    <source>
        <dbReference type="EMBL" id="GAG31366.1"/>
    </source>
</evidence>
<gene>
    <name evidence="1" type="ORF">S01H1_73750</name>
</gene>
<dbReference type="PROSITE" id="PS51257">
    <property type="entry name" value="PROKAR_LIPOPROTEIN"/>
    <property type="match status" value="1"/>
</dbReference>
<protein>
    <submittedName>
        <fullName evidence="1">Uncharacterized protein</fullName>
    </submittedName>
</protein>
<reference evidence="1" key="1">
    <citation type="journal article" date="2014" name="Front. Microbiol.">
        <title>High frequency of phylogenetically diverse reductive dehalogenase-homologous genes in deep subseafloor sedimentary metagenomes.</title>
        <authorList>
            <person name="Kawai M."/>
            <person name="Futagami T."/>
            <person name="Toyoda A."/>
            <person name="Takaki Y."/>
            <person name="Nishi S."/>
            <person name="Hori S."/>
            <person name="Arai W."/>
            <person name="Tsubouchi T."/>
            <person name="Morono Y."/>
            <person name="Uchiyama I."/>
            <person name="Ito T."/>
            <person name="Fujiyama A."/>
            <person name="Inagaki F."/>
            <person name="Takami H."/>
        </authorList>
    </citation>
    <scope>NUCLEOTIDE SEQUENCE</scope>
    <source>
        <strain evidence="1">Expedition CK06-06</strain>
    </source>
</reference>
<accession>X0Y3B0</accession>
<feature type="non-terminal residue" evidence="1">
    <location>
        <position position="239"/>
    </location>
</feature>
<proteinExistence type="predicted"/>
<comment type="caution">
    <text evidence="1">The sequence shown here is derived from an EMBL/GenBank/DDBJ whole genome shotgun (WGS) entry which is preliminary data.</text>
</comment>
<name>X0Y3B0_9ZZZZ</name>